<evidence type="ECO:0000313" key="2">
    <source>
        <dbReference type="EMBL" id="CAA9324704.1"/>
    </source>
</evidence>
<protein>
    <submittedName>
        <fullName evidence="2">RuvB</fullName>
        <ecNumber evidence="2">3.6.4.12</ecNumber>
    </submittedName>
</protein>
<feature type="compositionally biased region" description="Basic and acidic residues" evidence="1">
    <location>
        <begin position="131"/>
        <end position="152"/>
    </location>
</feature>
<evidence type="ECO:0000256" key="1">
    <source>
        <dbReference type="SAM" id="MobiDB-lite"/>
    </source>
</evidence>
<accession>A0A6J4L9D0</accession>
<feature type="compositionally biased region" description="Basic residues" evidence="1">
    <location>
        <begin position="82"/>
        <end position="93"/>
    </location>
</feature>
<feature type="region of interest" description="Disordered" evidence="1">
    <location>
        <begin position="1"/>
        <end position="175"/>
    </location>
</feature>
<feature type="non-terminal residue" evidence="2">
    <location>
        <position position="362"/>
    </location>
</feature>
<name>A0A6J4L9D0_9BACT</name>
<keyword evidence="2" id="KW-0378">Hydrolase</keyword>
<feature type="region of interest" description="Disordered" evidence="1">
    <location>
        <begin position="189"/>
        <end position="362"/>
    </location>
</feature>
<dbReference type="GO" id="GO:0003678">
    <property type="term" value="F:DNA helicase activity"/>
    <property type="evidence" value="ECO:0007669"/>
    <property type="project" value="UniProtKB-EC"/>
</dbReference>
<feature type="compositionally biased region" description="Low complexity" evidence="1">
    <location>
        <begin position="21"/>
        <end position="31"/>
    </location>
</feature>
<feature type="compositionally biased region" description="Basic and acidic residues" evidence="1">
    <location>
        <begin position="307"/>
        <end position="317"/>
    </location>
</feature>
<proteinExistence type="predicted"/>
<feature type="non-terminal residue" evidence="2">
    <location>
        <position position="1"/>
    </location>
</feature>
<feature type="compositionally biased region" description="Low complexity" evidence="1">
    <location>
        <begin position="216"/>
        <end position="230"/>
    </location>
</feature>
<dbReference type="EMBL" id="CADCTV010000389">
    <property type="protein sequence ID" value="CAA9324704.1"/>
    <property type="molecule type" value="Genomic_DNA"/>
</dbReference>
<dbReference type="AlphaFoldDB" id="A0A6J4L9D0"/>
<dbReference type="EC" id="3.6.4.12" evidence="2"/>
<feature type="compositionally biased region" description="Basic and acidic residues" evidence="1">
    <location>
        <begin position="263"/>
        <end position="276"/>
    </location>
</feature>
<organism evidence="2">
    <name type="scientific">uncultured Gemmatimonadota bacterium</name>
    <dbReference type="NCBI Taxonomy" id="203437"/>
    <lineage>
        <taxon>Bacteria</taxon>
        <taxon>Pseudomonadati</taxon>
        <taxon>Gemmatimonadota</taxon>
        <taxon>environmental samples</taxon>
    </lineage>
</organism>
<dbReference type="GO" id="GO:0016787">
    <property type="term" value="F:hydrolase activity"/>
    <property type="evidence" value="ECO:0007669"/>
    <property type="project" value="UniProtKB-KW"/>
</dbReference>
<reference evidence="2" key="1">
    <citation type="submission" date="2020-02" db="EMBL/GenBank/DDBJ databases">
        <authorList>
            <person name="Meier V. D."/>
        </authorList>
    </citation>
    <scope>NUCLEOTIDE SEQUENCE</scope>
    <source>
        <strain evidence="2">AVDCRST_MAG89</strain>
    </source>
</reference>
<gene>
    <name evidence="2" type="ORF">AVDCRST_MAG89-1828</name>
</gene>
<feature type="compositionally biased region" description="Basic residues" evidence="1">
    <location>
        <begin position="153"/>
        <end position="175"/>
    </location>
</feature>
<feature type="compositionally biased region" description="Basic residues" evidence="1">
    <location>
        <begin position="336"/>
        <end position="349"/>
    </location>
</feature>
<sequence>VPTATAFRDHHPRRADGRGGQRAQPAPAAPGRVHRAGQGQGVAADRHRRGAQPPRAAGPHPVLRPARAGQDHARAADGPRAGRQHQDHRRPGARKAGGPGARADDAARGRHPVHRRDPPPAPHHRGVPVSRDGRLADRRASFRRAARADDLHAHRKVHADRRHHALRPAHAPHARPLRHRAAASLLSRAAPGVHRGAHGRNPGRGVRNARGDGDRAALAGHAARGQPADAPRARLRPGAGGRRDHPRRGRRGAADAGRGRVRAGRDGHAGAAQHDRAVRRRARGAEHPGRGHRRRRRDAGRGVRALPDPERVPDAHPARPGGDGAGLPPVRLRAAGGRRRGQPARHVRRGGGTGAVQPVRRV</sequence>